<evidence type="ECO:0000313" key="8">
    <source>
        <dbReference type="Proteomes" id="UP001321506"/>
    </source>
</evidence>
<dbReference type="Pfam" id="PF01593">
    <property type="entry name" value="Amino_oxidase"/>
    <property type="match status" value="1"/>
</dbReference>
<dbReference type="RefSeq" id="WP_281488655.1">
    <property type="nucleotide sequence ID" value="NZ_JASATX010000003.1"/>
</dbReference>
<keyword evidence="2 4" id="KW-0125">Carotenoid biosynthesis</keyword>
<dbReference type="EMBL" id="JASATX010000003">
    <property type="protein sequence ID" value="MDI2098862.1"/>
    <property type="molecule type" value="Genomic_DNA"/>
</dbReference>
<dbReference type="PANTHER" id="PTHR43734">
    <property type="entry name" value="PHYTOENE DESATURASE"/>
    <property type="match status" value="1"/>
</dbReference>
<feature type="compositionally biased region" description="Polar residues" evidence="5">
    <location>
        <begin position="536"/>
        <end position="546"/>
    </location>
</feature>
<sequence>MSAHTEASVSPPQVRRRAVVIGAGVSGLATAALLLHEGLDVTVLEQRDEVGGRAGTWERDGFVFDTGPSWFLMPEVFDHFYRMLGTSLAEQLDLVRVDPAYRVFFEPAGAPGAEAAEPLVLSSGIDAVAASFEAIEPGAGAAIRKYLESAGDAYRLSVDRFLYNPFTRPSELWQPQVLRRLPRLVRMLSESLHRRVGRTVRDQRLQKVLEFPAVFLASSPFTAPAMYHLMSHLDLSDGVYYPRGGFSELIRSMRRLADGAEFVMGAEATRILTSDSQVTGVEWRDRSGEVSTIDADVVVSTVDMHHTETRLLDPEDRFRPKTDWDRVDAGPSAVIAMLGVDGPIPQLEHHSLFFADDWRDNFEAIRDGNMPERPSFYVCMPSHSDRSVAPEGSENLFILIPGPAAPSLGSGGLDGQGDPAVEAAVDRAIDALAARAGIPDLRERILVRRTLGPRDFEREFSSFKGSAIGYAHTLRQSAMFRGRTASRRVSGLYAAGGTTVPGVGVPMCLISAELVVKHLRGDSSPGPLPEPAGVPSGSSTPLESRP</sequence>
<reference evidence="7 8" key="1">
    <citation type="submission" date="2023-04" db="EMBL/GenBank/DDBJ databases">
        <title>Klugiella caeni sp. nov. isolated from the sludge of biochemical tank.</title>
        <authorList>
            <person name="Geng K."/>
        </authorList>
    </citation>
    <scope>NUCLEOTIDE SEQUENCE [LARGE SCALE GENOMIC DNA]</scope>
    <source>
        <strain evidence="7 8">YN-L-19</strain>
    </source>
</reference>
<dbReference type="InterPro" id="IPR002937">
    <property type="entry name" value="Amino_oxidase"/>
</dbReference>
<evidence type="ECO:0000256" key="1">
    <source>
        <dbReference type="ARBA" id="ARBA00004829"/>
    </source>
</evidence>
<evidence type="ECO:0000256" key="3">
    <source>
        <dbReference type="ARBA" id="ARBA00023002"/>
    </source>
</evidence>
<evidence type="ECO:0000313" key="7">
    <source>
        <dbReference type="EMBL" id="MDI2098862.1"/>
    </source>
</evidence>
<evidence type="ECO:0000256" key="5">
    <source>
        <dbReference type="SAM" id="MobiDB-lite"/>
    </source>
</evidence>
<dbReference type="NCBIfam" id="TIGR02734">
    <property type="entry name" value="crtI_fam"/>
    <property type="match status" value="1"/>
</dbReference>
<evidence type="ECO:0000256" key="4">
    <source>
        <dbReference type="RuleBase" id="RU362075"/>
    </source>
</evidence>
<name>A0AAW6TB85_9MICO</name>
<gene>
    <name evidence="7" type="primary">crtI</name>
    <name evidence="7" type="ORF">QF206_07780</name>
</gene>
<dbReference type="AlphaFoldDB" id="A0AAW6TB85"/>
<keyword evidence="8" id="KW-1185">Reference proteome</keyword>
<comment type="pathway">
    <text evidence="1 4">Carotenoid biosynthesis.</text>
</comment>
<dbReference type="PANTHER" id="PTHR43734:SF1">
    <property type="entry name" value="PHYTOENE DESATURASE"/>
    <property type="match status" value="1"/>
</dbReference>
<proteinExistence type="inferred from homology"/>
<comment type="caution">
    <text evidence="7">The sequence shown here is derived from an EMBL/GenBank/DDBJ whole genome shotgun (WGS) entry which is preliminary data.</text>
</comment>
<dbReference type="Gene3D" id="3.50.50.60">
    <property type="entry name" value="FAD/NAD(P)-binding domain"/>
    <property type="match status" value="2"/>
</dbReference>
<dbReference type="SUPFAM" id="SSF51905">
    <property type="entry name" value="FAD/NAD(P)-binding domain"/>
    <property type="match status" value="1"/>
</dbReference>
<protein>
    <submittedName>
        <fullName evidence="7">Phytoene desaturase family protein</fullName>
        <ecNumber evidence="7">1.-.-.-</ecNumber>
    </submittedName>
</protein>
<dbReference type="GO" id="GO:0016491">
    <property type="term" value="F:oxidoreductase activity"/>
    <property type="evidence" value="ECO:0007669"/>
    <property type="project" value="UniProtKB-KW"/>
</dbReference>
<dbReference type="Proteomes" id="UP001321506">
    <property type="component" value="Unassembled WGS sequence"/>
</dbReference>
<dbReference type="InterPro" id="IPR014105">
    <property type="entry name" value="Carotenoid/retinoid_OxRdtase"/>
</dbReference>
<accession>A0AAW6TB85</accession>
<dbReference type="InterPro" id="IPR036188">
    <property type="entry name" value="FAD/NAD-bd_sf"/>
</dbReference>
<feature type="region of interest" description="Disordered" evidence="5">
    <location>
        <begin position="521"/>
        <end position="546"/>
    </location>
</feature>
<organism evidence="7 8">
    <name type="scientific">Ruicaihuangia caeni</name>
    <dbReference type="NCBI Taxonomy" id="3042517"/>
    <lineage>
        <taxon>Bacteria</taxon>
        <taxon>Bacillati</taxon>
        <taxon>Actinomycetota</taxon>
        <taxon>Actinomycetes</taxon>
        <taxon>Micrococcales</taxon>
        <taxon>Microbacteriaceae</taxon>
        <taxon>Ruicaihuangia</taxon>
    </lineage>
</organism>
<keyword evidence="3 4" id="KW-0560">Oxidoreductase</keyword>
<evidence type="ECO:0000259" key="6">
    <source>
        <dbReference type="Pfam" id="PF01593"/>
    </source>
</evidence>
<evidence type="ECO:0000256" key="2">
    <source>
        <dbReference type="ARBA" id="ARBA00022746"/>
    </source>
</evidence>
<dbReference type="GO" id="GO:0016117">
    <property type="term" value="P:carotenoid biosynthetic process"/>
    <property type="evidence" value="ECO:0007669"/>
    <property type="project" value="UniProtKB-KW"/>
</dbReference>
<dbReference type="EC" id="1.-.-.-" evidence="7"/>
<comment type="similarity">
    <text evidence="4">Belongs to the carotenoid/retinoid oxidoreductase family.</text>
</comment>
<feature type="domain" description="Amine oxidase" evidence="6">
    <location>
        <begin position="25"/>
        <end position="515"/>
    </location>
</feature>